<evidence type="ECO:0000313" key="4">
    <source>
        <dbReference type="Proteomes" id="UP000467148"/>
    </source>
</evidence>
<dbReference type="RefSeq" id="WP_163746010.1">
    <property type="nucleotide sequence ID" value="NZ_AP022596.1"/>
</dbReference>
<keyword evidence="4" id="KW-1185">Reference proteome</keyword>
<dbReference type="Pfam" id="PF17963">
    <property type="entry name" value="Big_9"/>
    <property type="match status" value="1"/>
</dbReference>
<feature type="compositionally biased region" description="Low complexity" evidence="1">
    <location>
        <begin position="38"/>
        <end position="59"/>
    </location>
</feature>
<reference evidence="3 4" key="1">
    <citation type="journal article" date="2019" name="Emerg. Microbes Infect.">
        <title>Comprehensive subspecies identification of 175 nontuberculous mycobacteria species based on 7547 genomic profiles.</title>
        <authorList>
            <person name="Matsumoto Y."/>
            <person name="Kinjo T."/>
            <person name="Motooka D."/>
            <person name="Nabeya D."/>
            <person name="Jung N."/>
            <person name="Uechi K."/>
            <person name="Horii T."/>
            <person name="Iida T."/>
            <person name="Fujita J."/>
            <person name="Nakamura S."/>
        </authorList>
    </citation>
    <scope>NUCLEOTIDE SEQUENCE [LARGE SCALE GENOMIC DNA]</scope>
    <source>
        <strain evidence="3 4">JCM 30396</strain>
    </source>
</reference>
<dbReference type="EMBL" id="AP022596">
    <property type="protein sequence ID" value="BBY62159.1"/>
    <property type="molecule type" value="Genomic_DNA"/>
</dbReference>
<keyword evidence="2" id="KW-0812">Transmembrane</keyword>
<sequence>MTHTTSSRYARYVGRVGALAFALGVGVAVADNPGVAVADTGSSGSSTSAAAHTAGPAGARSQSLTAAKRAGTAEPRGRASARTAPALPRTAITLTDVLGYARREAKQITQQPPATIGNIFFARTPTLAYNAAQNVQAGDGVITGTLNARQANGYALTYTVTQAPQHGTVDIHDDGTFTYTPDGQFTTLGGTDTFAVKADDQPGNQTHWHGLATLFAPNGGSTATAKVTVLENPGADAPTSVLSTTDQLNAEQIATQIANSPFVRLAKEILKVGWWLAAQKNFTMIGGPDKENMAQLDQAVTEYANQAAMEVLLLNSNAPKFFQQVAPSHSWYLQSFAGSRIWYDNPDTIYRFVGVNNASSYVITGKFDGSLPADTNFSVLTGLNGATADNINGKDLVLNPDGSFTITVDSTPTLPGQTNHLYLPPGTSLITTRNTLSDWTTQDPMSLSILRVSGPPDSLFSQVGGFAIPGIGPLVSGNPLLTSLVSLIPPLPAPRLLQSVEAAVIMLLLGISGEDKYMSVATKDATSGQTKPPNVLSDPDHNASFLATQLQSVGYFQLADDEALVITINPGKARYFSVPVTNDWTITDNYWDQQTSLNVSQSQKNVQDDTYTIVVSPTDPGVANWVSTGGLNQGTISIRFQDFDPNSTIDPTVSSQVVKLNELDGVLPDGTVFVTPDERAAQIATRQLGYSKRYTPYPQA</sequence>
<evidence type="ECO:0000256" key="1">
    <source>
        <dbReference type="SAM" id="MobiDB-lite"/>
    </source>
</evidence>
<name>A0A7I7T131_9MYCO</name>
<dbReference type="AlphaFoldDB" id="A0A7I7T131"/>
<feature type="transmembrane region" description="Helical" evidence="2">
    <location>
        <begin position="12"/>
        <end position="30"/>
    </location>
</feature>
<protein>
    <recommendedName>
        <fullName evidence="5">DUF1214 domain-containing protein</fullName>
    </recommendedName>
</protein>
<organism evidence="3 4">
    <name type="scientific">Mycolicibacterium helvum</name>
    <dbReference type="NCBI Taxonomy" id="1534349"/>
    <lineage>
        <taxon>Bacteria</taxon>
        <taxon>Bacillati</taxon>
        <taxon>Actinomycetota</taxon>
        <taxon>Actinomycetes</taxon>
        <taxon>Mycobacteriales</taxon>
        <taxon>Mycobacteriaceae</taxon>
        <taxon>Mycolicibacterium</taxon>
    </lineage>
</organism>
<feature type="region of interest" description="Disordered" evidence="1">
    <location>
        <begin position="38"/>
        <end position="85"/>
    </location>
</feature>
<evidence type="ECO:0000313" key="3">
    <source>
        <dbReference type="EMBL" id="BBY62159.1"/>
    </source>
</evidence>
<dbReference type="Gene3D" id="2.60.40.2810">
    <property type="match status" value="1"/>
</dbReference>
<keyword evidence="2" id="KW-1133">Transmembrane helix</keyword>
<keyword evidence="2" id="KW-0472">Membrane</keyword>
<proteinExistence type="predicted"/>
<evidence type="ECO:0008006" key="5">
    <source>
        <dbReference type="Google" id="ProtNLM"/>
    </source>
</evidence>
<dbReference type="Proteomes" id="UP000467148">
    <property type="component" value="Chromosome"/>
</dbReference>
<gene>
    <name evidence="3" type="ORF">MHEL_04020</name>
</gene>
<accession>A0A7I7T131</accession>
<evidence type="ECO:0000256" key="2">
    <source>
        <dbReference type="SAM" id="Phobius"/>
    </source>
</evidence>
<dbReference type="KEGG" id="mhev:MHEL_04020"/>